<dbReference type="Proteomes" id="UP000652427">
    <property type="component" value="Unassembled WGS sequence"/>
</dbReference>
<protein>
    <submittedName>
        <fullName evidence="6">MipA/OmpV family protein</fullName>
    </submittedName>
</protein>
<evidence type="ECO:0000256" key="4">
    <source>
        <dbReference type="ARBA" id="ARBA00023136"/>
    </source>
</evidence>
<evidence type="ECO:0000313" key="7">
    <source>
        <dbReference type="Proteomes" id="UP000652427"/>
    </source>
</evidence>
<keyword evidence="4" id="KW-0472">Membrane</keyword>
<dbReference type="InterPro" id="IPR010583">
    <property type="entry name" value="MipA"/>
</dbReference>
<proteinExistence type="inferred from homology"/>
<sequence>MPVEDSVFDGDYVTAGIGVALGPSYEGSDDYTVSPLPVVLGSFGGVDFQPRGPGIALDFIPDEEGAKLDFIFGPVARARFDRHNSIKDPVVRSLGELDFAIEVGPFAGVQVNRVLHPYDSLTAQVDVRWDVAGAHKGMVVFPSLTYFTPLSRGVITSLAISGEYVDDDYADYYFSISPAGSAASGLPTFTADSDWKNVGATMLTAVDLDGDATNGGFGLIFLGSYSRLLGDPKRSPVTAIRGSADQWFGAIGIGYTF</sequence>
<evidence type="ECO:0000256" key="2">
    <source>
        <dbReference type="ARBA" id="ARBA00005722"/>
    </source>
</evidence>
<organism evidence="6 7">
    <name type="scientific">Parasphingorhabdus flavimaris</name>
    <dbReference type="NCBI Taxonomy" id="266812"/>
    <lineage>
        <taxon>Bacteria</taxon>
        <taxon>Pseudomonadati</taxon>
        <taxon>Pseudomonadota</taxon>
        <taxon>Alphaproteobacteria</taxon>
        <taxon>Sphingomonadales</taxon>
        <taxon>Sphingomonadaceae</taxon>
        <taxon>Parasphingorhabdus</taxon>
    </lineage>
</organism>
<comment type="similarity">
    <text evidence="2">Belongs to the MipA/OmpV family.</text>
</comment>
<keyword evidence="3" id="KW-0732">Signal</keyword>
<comment type="subcellular location">
    <subcellularLocation>
        <location evidence="1">Cell outer membrane</location>
    </subcellularLocation>
</comment>
<reference evidence="6 7" key="1">
    <citation type="submission" date="2020-06" db="EMBL/GenBank/DDBJ databases">
        <authorList>
            <person name="Kim S.-J."/>
            <person name="Park S.-J."/>
        </authorList>
    </citation>
    <scope>NUCLEOTIDE SEQUENCE [LARGE SCALE GENOMIC DNA]</scope>
    <source>
        <strain evidence="6 7">SW-151</strain>
    </source>
</reference>
<evidence type="ECO:0000256" key="5">
    <source>
        <dbReference type="ARBA" id="ARBA00023237"/>
    </source>
</evidence>
<dbReference type="EMBL" id="JABWMH010000001">
    <property type="protein sequence ID" value="NVD26982.1"/>
    <property type="molecule type" value="Genomic_DNA"/>
</dbReference>
<comment type="caution">
    <text evidence="6">The sequence shown here is derived from an EMBL/GenBank/DDBJ whole genome shotgun (WGS) entry which is preliminary data.</text>
</comment>
<name>A0ABX2MZW8_9SPHN</name>
<dbReference type="PANTHER" id="PTHR38776:SF1">
    <property type="entry name" value="MLTA-INTERACTING PROTEIN-RELATED"/>
    <property type="match status" value="1"/>
</dbReference>
<accession>A0ABX2MZW8</accession>
<dbReference type="Pfam" id="PF06629">
    <property type="entry name" value="MipA"/>
    <property type="match status" value="1"/>
</dbReference>
<dbReference type="PANTHER" id="PTHR38776">
    <property type="entry name" value="MLTA-INTERACTING PROTEIN-RELATED"/>
    <property type="match status" value="1"/>
</dbReference>
<evidence type="ECO:0000313" key="6">
    <source>
        <dbReference type="EMBL" id="NVD26982.1"/>
    </source>
</evidence>
<evidence type="ECO:0000256" key="1">
    <source>
        <dbReference type="ARBA" id="ARBA00004442"/>
    </source>
</evidence>
<keyword evidence="7" id="KW-1185">Reference proteome</keyword>
<gene>
    <name evidence="6" type="ORF">HUO14_03550</name>
</gene>
<evidence type="ECO:0000256" key="3">
    <source>
        <dbReference type="ARBA" id="ARBA00022729"/>
    </source>
</evidence>
<keyword evidence="5" id="KW-0998">Cell outer membrane</keyword>